<dbReference type="PANTHER" id="PTHR42951">
    <property type="entry name" value="METALLO-BETA-LACTAMASE DOMAIN-CONTAINING"/>
    <property type="match status" value="1"/>
</dbReference>
<reference evidence="2" key="1">
    <citation type="journal article" date="2015" name="Nature">
        <title>Complex archaea that bridge the gap between prokaryotes and eukaryotes.</title>
        <authorList>
            <person name="Spang A."/>
            <person name="Saw J.H."/>
            <person name="Jorgensen S.L."/>
            <person name="Zaremba-Niedzwiedzka K."/>
            <person name="Martijn J."/>
            <person name="Lind A.E."/>
            <person name="van Eijk R."/>
            <person name="Schleper C."/>
            <person name="Guy L."/>
            <person name="Ettema T.J."/>
        </authorList>
    </citation>
    <scope>NUCLEOTIDE SEQUENCE</scope>
</reference>
<dbReference type="AlphaFoldDB" id="A0A0F8YHW4"/>
<dbReference type="PANTHER" id="PTHR42951:SF4">
    <property type="entry name" value="ACYL-COENZYME A THIOESTERASE MBLAC2"/>
    <property type="match status" value="1"/>
</dbReference>
<dbReference type="Gene3D" id="3.60.15.10">
    <property type="entry name" value="Ribonuclease Z/Hydroxyacylglutathione hydrolase-like"/>
    <property type="match status" value="1"/>
</dbReference>
<proteinExistence type="predicted"/>
<dbReference type="PROSITE" id="PS51257">
    <property type="entry name" value="PROKAR_LIPOPROTEIN"/>
    <property type="match status" value="1"/>
</dbReference>
<dbReference type="InterPro" id="IPR036866">
    <property type="entry name" value="RibonucZ/Hydroxyglut_hydro"/>
</dbReference>
<evidence type="ECO:0000313" key="2">
    <source>
        <dbReference type="EMBL" id="KKK53809.1"/>
    </source>
</evidence>
<dbReference type="InterPro" id="IPR001279">
    <property type="entry name" value="Metallo-B-lactamas"/>
</dbReference>
<evidence type="ECO:0000259" key="1">
    <source>
        <dbReference type="Pfam" id="PF00753"/>
    </source>
</evidence>
<dbReference type="InterPro" id="IPR050855">
    <property type="entry name" value="NDM-1-like"/>
</dbReference>
<gene>
    <name evidence="2" type="ORF">LCGC14_3091040</name>
</gene>
<comment type="caution">
    <text evidence="2">The sequence shown here is derived from an EMBL/GenBank/DDBJ whole genome shotgun (WGS) entry which is preliminary data.</text>
</comment>
<sequence>MKKFVILPLLMIVILSCASIAGKKELTAVPQSAYGPAVSQDKGYLVEEIGSGLYWVTEGAYQVMFLTTGEGVILIDAPPTIGEKVLQAVADVTDEPITHVIYSHSHADHIGAAAIYPKGAVIIAHEDTKAQLEKATSKNRLFPFGIFVGGSAPPLPTVTFTDRYELTVGSQTLILDYHGVNHEPGNIFVYAPKQKVLM</sequence>
<feature type="non-terminal residue" evidence="2">
    <location>
        <position position="198"/>
    </location>
</feature>
<organism evidence="2">
    <name type="scientific">marine sediment metagenome</name>
    <dbReference type="NCBI Taxonomy" id="412755"/>
    <lineage>
        <taxon>unclassified sequences</taxon>
        <taxon>metagenomes</taxon>
        <taxon>ecological metagenomes</taxon>
    </lineage>
</organism>
<protein>
    <recommendedName>
        <fullName evidence="1">Metallo-beta-lactamase domain-containing protein</fullName>
    </recommendedName>
</protein>
<dbReference type="EMBL" id="LAZR01066319">
    <property type="protein sequence ID" value="KKK53809.1"/>
    <property type="molecule type" value="Genomic_DNA"/>
</dbReference>
<dbReference type="Pfam" id="PF00753">
    <property type="entry name" value="Lactamase_B"/>
    <property type="match status" value="1"/>
</dbReference>
<name>A0A0F8YHW4_9ZZZZ</name>
<feature type="domain" description="Metallo-beta-lactamase" evidence="1">
    <location>
        <begin position="59"/>
        <end position="197"/>
    </location>
</feature>
<dbReference type="SUPFAM" id="SSF56281">
    <property type="entry name" value="Metallo-hydrolase/oxidoreductase"/>
    <property type="match status" value="1"/>
</dbReference>
<dbReference type="CDD" id="cd16276">
    <property type="entry name" value="metallo-hydrolase-like_MBL-fold"/>
    <property type="match status" value="1"/>
</dbReference>
<accession>A0A0F8YHW4</accession>